<dbReference type="AlphaFoldDB" id="F2UBG0"/>
<gene>
    <name evidence="2" type="ORF">PTSG_05519</name>
</gene>
<evidence type="ECO:0000256" key="1">
    <source>
        <dbReference type="ARBA" id="ARBA00022737"/>
    </source>
</evidence>
<dbReference type="OrthoDB" id="272549at2759"/>
<dbReference type="OMA" id="IKNCGMK"/>
<keyword evidence="1" id="KW-0677">Repeat</keyword>
<organism evidence="3">
    <name type="scientific">Salpingoeca rosetta (strain ATCC 50818 / BSB-021)</name>
    <dbReference type="NCBI Taxonomy" id="946362"/>
    <lineage>
        <taxon>Eukaryota</taxon>
        <taxon>Choanoflagellata</taxon>
        <taxon>Craspedida</taxon>
        <taxon>Salpingoecidae</taxon>
        <taxon>Salpingoeca</taxon>
    </lineage>
</organism>
<accession>F2UBG0</accession>
<dbReference type="Gene3D" id="3.80.10.10">
    <property type="entry name" value="Ribonuclease Inhibitor"/>
    <property type="match status" value="2"/>
</dbReference>
<evidence type="ECO:0000313" key="3">
    <source>
        <dbReference type="Proteomes" id="UP000007799"/>
    </source>
</evidence>
<evidence type="ECO:0000313" key="2">
    <source>
        <dbReference type="EMBL" id="EGD73826.1"/>
    </source>
</evidence>
<dbReference type="PANTHER" id="PTHR24111">
    <property type="entry name" value="LEUCINE-RICH REPEAT-CONTAINING PROTEIN 34"/>
    <property type="match status" value="1"/>
</dbReference>
<dbReference type="InterPro" id="IPR001611">
    <property type="entry name" value="Leu-rich_rpt"/>
</dbReference>
<dbReference type="KEGG" id="sre:PTSG_05519"/>
<dbReference type="PANTHER" id="PTHR24111:SF0">
    <property type="entry name" value="LEUCINE-RICH REPEAT-CONTAINING PROTEIN"/>
    <property type="match status" value="1"/>
</dbReference>
<dbReference type="eggNOG" id="KOG4308">
    <property type="taxonomic scope" value="Eukaryota"/>
</dbReference>
<dbReference type="SMART" id="SM00368">
    <property type="entry name" value="LRR_RI"/>
    <property type="match status" value="10"/>
</dbReference>
<dbReference type="Pfam" id="PF13516">
    <property type="entry name" value="LRR_6"/>
    <property type="match status" value="5"/>
</dbReference>
<protein>
    <recommendedName>
        <fullName evidence="4">NOD3 protein</fullName>
    </recommendedName>
</protein>
<dbReference type="RefSeq" id="XP_004993389.1">
    <property type="nucleotide sequence ID" value="XM_004993332.1"/>
</dbReference>
<evidence type="ECO:0008006" key="4">
    <source>
        <dbReference type="Google" id="ProtNLM"/>
    </source>
</evidence>
<dbReference type="EMBL" id="GL832967">
    <property type="protein sequence ID" value="EGD73826.1"/>
    <property type="molecule type" value="Genomic_DNA"/>
</dbReference>
<dbReference type="GeneID" id="16073966"/>
<reference evidence="2" key="1">
    <citation type="submission" date="2009-08" db="EMBL/GenBank/DDBJ databases">
        <title>Annotation of Salpingoeca rosetta.</title>
        <authorList>
            <consortium name="The Broad Institute Genome Sequencing Platform"/>
            <person name="Russ C."/>
            <person name="Cuomo C."/>
            <person name="Burger G."/>
            <person name="Gray M.W."/>
            <person name="Holland P.W.H."/>
            <person name="King N."/>
            <person name="Lang F.B.F."/>
            <person name="Roger A.J."/>
            <person name="Ruiz-Trillo I."/>
            <person name="Young S.K."/>
            <person name="Zeng Q."/>
            <person name="Gargeya S."/>
            <person name="Alvarado L."/>
            <person name="Berlin A."/>
            <person name="Chapman S.B."/>
            <person name="Chen Z."/>
            <person name="Freedman E."/>
            <person name="Gellesch M."/>
            <person name="Goldberg J."/>
            <person name="Griggs A."/>
            <person name="Gujja S."/>
            <person name="Heilman E."/>
            <person name="Heiman D."/>
            <person name="Howarth C."/>
            <person name="Mehta T."/>
            <person name="Neiman D."/>
            <person name="Pearson M."/>
            <person name="Roberts A."/>
            <person name="Saif S."/>
            <person name="Shea T."/>
            <person name="Shenoy N."/>
            <person name="Sisk P."/>
            <person name="Stolte C."/>
            <person name="Sykes S."/>
            <person name="White J."/>
            <person name="Yandava C."/>
            <person name="Haas B."/>
            <person name="Nusbaum C."/>
            <person name="Birren B."/>
        </authorList>
    </citation>
    <scope>NUCLEOTIDE SEQUENCE [LARGE SCALE GENOMIC DNA]</scope>
    <source>
        <strain evidence="2">ATCC 50818</strain>
    </source>
</reference>
<dbReference type="InterPro" id="IPR032675">
    <property type="entry name" value="LRR_dom_sf"/>
</dbReference>
<sequence length="380" mass="39936">MSLAEVYASCCKAQGSAEDGAVAAAMGSVVDHRLSLRGKGSLRPELGNICITDAALGPICEALKSNSSVFYLDLSYNRITDAGAATISRLLETNHSIISLSLDCNDITERGADTISKMLQVNSALKILSLRGNKIGRAGNLSLASVLQVNQTLESLDVGETDADCSAVIAYAAALAGNTALKSLNLDRLVSFTQQEEGTVHIAEMLKQNTTLTSLSMQKHGMTDFGVGRLCQALKDNATLATLDLSCNKITRDGAAELGRVLQTNTSLRSLQLNNNSLEDEGASILMKAVVGTNIDALGLAYNRLCAEGVHAVADGIRAHSRLTRLSLWGNPGLAGTTADADACRAIAGAIDRSTSALPDFESIDIQAYVVDGRALISHR</sequence>
<dbReference type="STRING" id="946362.F2UBG0"/>
<dbReference type="SUPFAM" id="SSF52047">
    <property type="entry name" value="RNI-like"/>
    <property type="match status" value="1"/>
</dbReference>
<proteinExistence type="predicted"/>
<keyword evidence="3" id="KW-1185">Reference proteome</keyword>
<dbReference type="InterPro" id="IPR052201">
    <property type="entry name" value="LRR-containing_regulator"/>
</dbReference>
<dbReference type="InParanoid" id="F2UBG0"/>
<dbReference type="Proteomes" id="UP000007799">
    <property type="component" value="Unassembled WGS sequence"/>
</dbReference>
<name>F2UBG0_SALR5</name>